<dbReference type="InterPro" id="IPR036955">
    <property type="entry name" value="AP2/ERF_dom_sf"/>
</dbReference>
<dbReference type="PIRSF" id="PIRSF038123">
    <property type="entry name" value="PTI6"/>
    <property type="match status" value="1"/>
</dbReference>
<dbReference type="OrthoDB" id="682005at2759"/>
<dbReference type="GO" id="GO:0003700">
    <property type="term" value="F:DNA-binding transcription factor activity"/>
    <property type="evidence" value="ECO:0000318"/>
    <property type="project" value="GO_Central"/>
</dbReference>
<keyword evidence="3" id="KW-0611">Plant defense</keyword>
<dbReference type="STRING" id="4097.A0A1S4BQR5"/>
<dbReference type="AlphaFoldDB" id="A0A1S4BQR5"/>
<comment type="subcellular location">
    <subcellularLocation>
        <location evidence="1">Nucleus</location>
    </subcellularLocation>
</comment>
<dbReference type="CDD" id="cd00018">
    <property type="entry name" value="AP2"/>
    <property type="match status" value="1"/>
</dbReference>
<keyword evidence="5" id="KW-0238">DNA-binding</keyword>
<accession>A0A1S4BQR5</accession>
<evidence type="ECO:0000313" key="11">
    <source>
        <dbReference type="RefSeq" id="XP_016491234.1"/>
    </source>
</evidence>
<evidence type="ECO:0000256" key="4">
    <source>
        <dbReference type="ARBA" id="ARBA00023015"/>
    </source>
</evidence>
<evidence type="ECO:0000256" key="3">
    <source>
        <dbReference type="ARBA" id="ARBA00022821"/>
    </source>
</evidence>
<gene>
    <name evidence="11" type="primary">LOC107810911</name>
</gene>
<dbReference type="KEGG" id="nta:107810911"/>
<dbReference type="SMART" id="SM00380">
    <property type="entry name" value="AP2"/>
    <property type="match status" value="1"/>
</dbReference>
<evidence type="ECO:0000256" key="8">
    <source>
        <dbReference type="SAM" id="MobiDB-lite"/>
    </source>
</evidence>
<dbReference type="PaxDb" id="4097-A0A1S4BQR5"/>
<evidence type="ECO:0000256" key="7">
    <source>
        <dbReference type="ARBA" id="ARBA00023242"/>
    </source>
</evidence>
<evidence type="ECO:0000313" key="10">
    <source>
        <dbReference type="Proteomes" id="UP000790787"/>
    </source>
</evidence>
<dbReference type="GO" id="GO:0000976">
    <property type="term" value="F:transcription cis-regulatory region binding"/>
    <property type="evidence" value="ECO:0000318"/>
    <property type="project" value="GO_Central"/>
</dbReference>
<evidence type="ECO:0000256" key="1">
    <source>
        <dbReference type="ARBA" id="ARBA00004123"/>
    </source>
</evidence>
<dbReference type="FunFam" id="3.30.730.10:FF:000001">
    <property type="entry name" value="Ethylene-responsive transcription factor 2"/>
    <property type="match status" value="1"/>
</dbReference>
<dbReference type="Proteomes" id="UP000790787">
    <property type="component" value="Chromosome 2"/>
</dbReference>
<dbReference type="InterPro" id="IPR050913">
    <property type="entry name" value="AP2/ERF_ERF"/>
</dbReference>
<dbReference type="PANTHER" id="PTHR31194">
    <property type="entry name" value="SHN SHINE , DNA BINDING / TRANSCRIPTION FACTOR"/>
    <property type="match status" value="1"/>
</dbReference>
<evidence type="ECO:0000256" key="6">
    <source>
        <dbReference type="ARBA" id="ARBA00023163"/>
    </source>
</evidence>
<dbReference type="PROSITE" id="PS51032">
    <property type="entry name" value="AP2_ERF"/>
    <property type="match status" value="1"/>
</dbReference>
<dbReference type="GeneID" id="107810911"/>
<proteinExistence type="predicted"/>
<protein>
    <submittedName>
        <fullName evidence="11">Pathogenesis-related genes transcriptional activator PTI6</fullName>
    </submittedName>
</protein>
<dbReference type="SMR" id="A0A1S4BQR5"/>
<dbReference type="RefSeq" id="XP_016491234.1">
    <property type="nucleotide sequence ID" value="XM_016635748.1"/>
</dbReference>
<dbReference type="Pfam" id="PF00847">
    <property type="entry name" value="AP2"/>
    <property type="match status" value="1"/>
</dbReference>
<keyword evidence="10" id="KW-1185">Reference proteome</keyword>
<keyword evidence="6" id="KW-0804">Transcription</keyword>
<reference evidence="10" key="1">
    <citation type="journal article" date="2014" name="Nat. Commun.">
        <title>The tobacco genome sequence and its comparison with those of tomato and potato.</title>
        <authorList>
            <person name="Sierro N."/>
            <person name="Battey J.N."/>
            <person name="Ouadi S."/>
            <person name="Bakaher N."/>
            <person name="Bovet L."/>
            <person name="Willig A."/>
            <person name="Goepfert S."/>
            <person name="Peitsch M.C."/>
            <person name="Ivanov N.V."/>
        </authorList>
    </citation>
    <scope>NUCLEOTIDE SEQUENCE [LARGE SCALE GENOMIC DNA]</scope>
</reference>
<dbReference type="InterPro" id="IPR016177">
    <property type="entry name" value="DNA-bd_dom_sf"/>
</dbReference>
<evidence type="ECO:0000256" key="2">
    <source>
        <dbReference type="ARBA" id="ARBA00022745"/>
    </source>
</evidence>
<dbReference type="RefSeq" id="XP_016491234.1">
    <property type="nucleotide sequence ID" value="XM_016635748.2"/>
</dbReference>
<evidence type="ECO:0000256" key="5">
    <source>
        <dbReference type="ARBA" id="ARBA00023125"/>
    </source>
</evidence>
<name>A0A1S4BQR5_TOBAC</name>
<keyword evidence="7" id="KW-0539">Nucleus</keyword>
<dbReference type="InterPro" id="IPR001471">
    <property type="entry name" value="AP2/ERF_dom"/>
</dbReference>
<keyword evidence="4" id="KW-0805">Transcription regulation</keyword>
<dbReference type="GO" id="GO:0010104">
    <property type="term" value="P:regulation of ethylene-activated signaling pathway"/>
    <property type="evidence" value="ECO:0000318"/>
    <property type="project" value="GO_Central"/>
</dbReference>
<dbReference type="GO" id="GO:0009873">
    <property type="term" value="P:ethylene-activated signaling pathway"/>
    <property type="evidence" value="ECO:0007669"/>
    <property type="project" value="UniProtKB-KW"/>
</dbReference>
<keyword evidence="2" id="KW-0936">Ethylene signaling pathway</keyword>
<sequence length="254" mass="28721">MILQPPPVKFSEHLVTTNKQVHELNKRSMKNPQKVVRIILTDGDATDSSDDEEDQFMVRRVKRYVTQINYTLLPESPKQESQPQQSSRKRCLPSSDSDVSSRKKYRGVRQRPWGRWAAEIRDPTRGKRVWLGTYDTPEEAATVYDRAAVMLKGPDAVTNFPLVSPAIETTEAESIIVSPARTEVSSKDVALSPTSVLRSDDFGPFDGSLGFSEVDAFGFEIDYPFGLTGFGMSEKYFAEEFSEFDFDDFALEVR</sequence>
<organism evidence="10 11">
    <name type="scientific">Nicotiana tabacum</name>
    <name type="common">Common tobacco</name>
    <dbReference type="NCBI Taxonomy" id="4097"/>
    <lineage>
        <taxon>Eukaryota</taxon>
        <taxon>Viridiplantae</taxon>
        <taxon>Streptophyta</taxon>
        <taxon>Embryophyta</taxon>
        <taxon>Tracheophyta</taxon>
        <taxon>Spermatophyta</taxon>
        <taxon>Magnoliopsida</taxon>
        <taxon>eudicotyledons</taxon>
        <taxon>Gunneridae</taxon>
        <taxon>Pentapetalae</taxon>
        <taxon>asterids</taxon>
        <taxon>lamiids</taxon>
        <taxon>Solanales</taxon>
        <taxon>Solanaceae</taxon>
        <taxon>Nicotianoideae</taxon>
        <taxon>Nicotianeae</taxon>
        <taxon>Nicotiana</taxon>
    </lineage>
</organism>
<feature type="region of interest" description="Disordered" evidence="8">
    <location>
        <begin position="72"/>
        <end position="106"/>
    </location>
</feature>
<dbReference type="GO" id="GO:0005634">
    <property type="term" value="C:nucleus"/>
    <property type="evidence" value="ECO:0000318"/>
    <property type="project" value="GO_Central"/>
</dbReference>
<dbReference type="PRINTS" id="PR00367">
    <property type="entry name" value="ETHRSPELEMNT"/>
</dbReference>
<feature type="compositionally biased region" description="Low complexity" evidence="8">
    <location>
        <begin position="75"/>
        <end position="86"/>
    </location>
</feature>
<feature type="domain" description="AP2/ERF" evidence="9">
    <location>
        <begin position="104"/>
        <end position="161"/>
    </location>
</feature>
<dbReference type="OMA" id="DHRESCE"/>
<reference evidence="11" key="2">
    <citation type="submission" date="2025-08" db="UniProtKB">
        <authorList>
            <consortium name="RefSeq"/>
        </authorList>
    </citation>
    <scope>IDENTIFICATION</scope>
    <source>
        <tissue evidence="11">Leaf</tissue>
    </source>
</reference>
<dbReference type="SUPFAM" id="SSF54171">
    <property type="entry name" value="DNA-binding domain"/>
    <property type="match status" value="1"/>
</dbReference>
<evidence type="ECO:0000259" key="9">
    <source>
        <dbReference type="PROSITE" id="PS51032"/>
    </source>
</evidence>
<dbReference type="GO" id="GO:0006952">
    <property type="term" value="P:defense response"/>
    <property type="evidence" value="ECO:0007669"/>
    <property type="project" value="UniProtKB-KW"/>
</dbReference>
<dbReference type="PANTHER" id="PTHR31194:SF166">
    <property type="entry name" value="PATHOGENESIS-RELATED GENES TRANSCRIPTIONAL ACTIVATOR PTI6"/>
    <property type="match status" value="1"/>
</dbReference>
<dbReference type="Gene3D" id="3.30.730.10">
    <property type="entry name" value="AP2/ERF domain"/>
    <property type="match status" value="1"/>
</dbReference>